<feature type="domain" description="DUF4283" evidence="2">
    <location>
        <begin position="333"/>
        <end position="399"/>
    </location>
</feature>
<evidence type="ECO:0000256" key="1">
    <source>
        <dbReference type="SAM" id="MobiDB-lite"/>
    </source>
</evidence>
<dbReference type="PANTHER" id="PTHR31286:SF168">
    <property type="entry name" value="DUF4283 DOMAIN-CONTAINING PROTEIN"/>
    <property type="match status" value="1"/>
</dbReference>
<accession>A0AAW2IU29</accession>
<dbReference type="InterPro" id="IPR040256">
    <property type="entry name" value="At4g02000-like"/>
</dbReference>
<feature type="compositionally biased region" description="Polar residues" evidence="1">
    <location>
        <begin position="525"/>
        <end position="545"/>
    </location>
</feature>
<gene>
    <name evidence="3" type="ORF">Sangu_2772100</name>
</gene>
<dbReference type="AlphaFoldDB" id="A0AAW2IU29"/>
<feature type="region of interest" description="Disordered" evidence="1">
    <location>
        <begin position="514"/>
        <end position="627"/>
    </location>
</feature>
<feature type="compositionally biased region" description="Polar residues" evidence="1">
    <location>
        <begin position="577"/>
        <end position="592"/>
    </location>
</feature>
<evidence type="ECO:0000259" key="2">
    <source>
        <dbReference type="Pfam" id="PF14111"/>
    </source>
</evidence>
<dbReference type="InterPro" id="IPR025558">
    <property type="entry name" value="DUF4283"/>
</dbReference>
<comment type="caution">
    <text evidence="3">The sequence shown here is derived from an EMBL/GenBank/DDBJ whole genome shotgun (WGS) entry which is preliminary data.</text>
</comment>
<evidence type="ECO:0000313" key="3">
    <source>
        <dbReference type="EMBL" id="KAL0285606.1"/>
    </source>
</evidence>
<dbReference type="PANTHER" id="PTHR31286">
    <property type="entry name" value="GLYCINE-RICH CELL WALL STRUCTURAL PROTEIN 1.8-LIKE"/>
    <property type="match status" value="1"/>
</dbReference>
<reference evidence="3" key="1">
    <citation type="submission" date="2020-06" db="EMBL/GenBank/DDBJ databases">
        <authorList>
            <person name="Li T."/>
            <person name="Hu X."/>
            <person name="Zhang T."/>
            <person name="Song X."/>
            <person name="Zhang H."/>
            <person name="Dai N."/>
            <person name="Sheng W."/>
            <person name="Hou X."/>
            <person name="Wei L."/>
        </authorList>
    </citation>
    <scope>NUCLEOTIDE SEQUENCE</scope>
    <source>
        <strain evidence="3">G01</strain>
        <tissue evidence="3">Leaf</tissue>
    </source>
</reference>
<feature type="compositionally biased region" description="Low complexity" evidence="1">
    <location>
        <begin position="600"/>
        <end position="614"/>
    </location>
</feature>
<organism evidence="3">
    <name type="scientific">Sesamum angustifolium</name>
    <dbReference type="NCBI Taxonomy" id="2727405"/>
    <lineage>
        <taxon>Eukaryota</taxon>
        <taxon>Viridiplantae</taxon>
        <taxon>Streptophyta</taxon>
        <taxon>Embryophyta</taxon>
        <taxon>Tracheophyta</taxon>
        <taxon>Spermatophyta</taxon>
        <taxon>Magnoliopsida</taxon>
        <taxon>eudicotyledons</taxon>
        <taxon>Gunneridae</taxon>
        <taxon>Pentapetalae</taxon>
        <taxon>asterids</taxon>
        <taxon>lamiids</taxon>
        <taxon>Lamiales</taxon>
        <taxon>Pedaliaceae</taxon>
        <taxon>Sesamum</taxon>
    </lineage>
</organism>
<dbReference type="EMBL" id="JACGWK010001582">
    <property type="protein sequence ID" value="KAL0285606.1"/>
    <property type="molecule type" value="Genomic_DNA"/>
</dbReference>
<protein>
    <recommendedName>
        <fullName evidence="2">DUF4283 domain-containing protein</fullName>
    </recommendedName>
</protein>
<dbReference type="Pfam" id="PF14111">
    <property type="entry name" value="DUF4283"/>
    <property type="match status" value="1"/>
</dbReference>
<reference evidence="3" key="2">
    <citation type="journal article" date="2024" name="Plant">
        <title>Genomic evolution and insights into agronomic trait innovations of Sesamum species.</title>
        <authorList>
            <person name="Miao H."/>
            <person name="Wang L."/>
            <person name="Qu L."/>
            <person name="Liu H."/>
            <person name="Sun Y."/>
            <person name="Le M."/>
            <person name="Wang Q."/>
            <person name="Wei S."/>
            <person name="Zheng Y."/>
            <person name="Lin W."/>
            <person name="Duan Y."/>
            <person name="Cao H."/>
            <person name="Xiong S."/>
            <person name="Wang X."/>
            <person name="Wei L."/>
            <person name="Li C."/>
            <person name="Ma Q."/>
            <person name="Ju M."/>
            <person name="Zhao R."/>
            <person name="Li G."/>
            <person name="Mu C."/>
            <person name="Tian Q."/>
            <person name="Mei H."/>
            <person name="Zhang T."/>
            <person name="Gao T."/>
            <person name="Zhang H."/>
        </authorList>
    </citation>
    <scope>NUCLEOTIDE SEQUENCE</scope>
    <source>
        <strain evidence="3">G01</strain>
    </source>
</reference>
<proteinExistence type="predicted"/>
<sequence length="627" mass="68253">MVLLQGFASLDPNNEISYCYSTILPIVFVVSSSFHWPENLCMLVSRSLYQSASFPSVLATVGDCLAAVLAPTEAHSWAELCFCPLDRPEKLQFQSQPVPAVSGTYSRHFGLHTCCICQRLPCLTCATTTADFAAPIADFAAPTAALCSIYSRPLLPAAFEQHLQPTLQYLQPPFAACCCCLLHLSNTYSHPLQHLQPPFSMAKKEKAKKQATSAGRQSTVTTTAAAATATAATATAEVKDNTKATSFQAFISDLEASPSFPLSHASAGNALGRQEEQPGVNGGKTEATVSVKPSFAGLFSTNRKFTMENKLSKFHIEDGTITLESDDLTDVRAKLGFCIVGYIAGKFPGMQAIRALSKTWGASFQQHDSGWLVFRFARDDDRQRILAGGPYFIYGRPLLKPMPDCFEFKEDDISLTPVWATLPSLPLECWHPNASGRSALGWAPHRYGLPHYEDGEGLLRPHLGGECNRFGHHKSSCGDNQQPTTAAACQLPLLLLVNLLPINSLLRRRHCRPNGLSCSDDKKQSTNSHRLQAQNRNRKSTNAAEQKTETGHAVTEQGQQILTDNMADGVQERPESSKPQTSPKGQRQSNTLRQKKAAEVDSSASSCESDSPASTQHLMPGTTAYEI</sequence>
<name>A0AAW2IU29_9LAMI</name>